<evidence type="ECO:0000313" key="3">
    <source>
        <dbReference type="RefSeq" id="XP_026686418.1"/>
    </source>
</evidence>
<dbReference type="GeneID" id="103518973"/>
<proteinExistence type="predicted"/>
<feature type="region of interest" description="Disordered" evidence="1">
    <location>
        <begin position="147"/>
        <end position="321"/>
    </location>
</feature>
<organism evidence="2 3">
    <name type="scientific">Diaphorina citri</name>
    <name type="common">Asian citrus psyllid</name>
    <dbReference type="NCBI Taxonomy" id="121845"/>
    <lineage>
        <taxon>Eukaryota</taxon>
        <taxon>Metazoa</taxon>
        <taxon>Ecdysozoa</taxon>
        <taxon>Arthropoda</taxon>
        <taxon>Hexapoda</taxon>
        <taxon>Insecta</taxon>
        <taxon>Pterygota</taxon>
        <taxon>Neoptera</taxon>
        <taxon>Paraneoptera</taxon>
        <taxon>Hemiptera</taxon>
        <taxon>Sternorrhyncha</taxon>
        <taxon>Psylloidea</taxon>
        <taxon>Psyllidae</taxon>
        <taxon>Diaphorininae</taxon>
        <taxon>Diaphorina</taxon>
    </lineage>
</organism>
<dbReference type="STRING" id="121845.A0A3Q0JH52"/>
<reference evidence="3" key="1">
    <citation type="submission" date="2025-08" db="UniProtKB">
        <authorList>
            <consortium name="RefSeq"/>
        </authorList>
    </citation>
    <scope>IDENTIFICATION</scope>
</reference>
<keyword evidence="3" id="KW-0436">Ligase</keyword>
<evidence type="ECO:0000313" key="2">
    <source>
        <dbReference type="Proteomes" id="UP000079169"/>
    </source>
</evidence>
<protein>
    <submittedName>
        <fullName evidence="3">DNA ligase 1</fullName>
    </submittedName>
</protein>
<keyword evidence="2" id="KW-1185">Reference proteome</keyword>
<feature type="compositionally biased region" description="Basic and acidic residues" evidence="1">
    <location>
        <begin position="267"/>
        <end position="278"/>
    </location>
</feature>
<dbReference type="GO" id="GO:0016874">
    <property type="term" value="F:ligase activity"/>
    <property type="evidence" value="ECO:0007669"/>
    <property type="project" value="UniProtKB-KW"/>
</dbReference>
<dbReference type="RefSeq" id="XP_026686418.1">
    <property type="nucleotide sequence ID" value="XM_026830617.1"/>
</dbReference>
<feature type="compositionally biased region" description="Basic and acidic residues" evidence="1">
    <location>
        <begin position="110"/>
        <end position="125"/>
    </location>
</feature>
<gene>
    <name evidence="3" type="primary">LOC103518973</name>
</gene>
<feature type="region of interest" description="Disordered" evidence="1">
    <location>
        <begin position="1"/>
        <end position="24"/>
    </location>
</feature>
<feature type="compositionally biased region" description="Basic and acidic residues" evidence="1">
    <location>
        <begin position="161"/>
        <end position="177"/>
    </location>
</feature>
<feature type="region of interest" description="Disordered" evidence="1">
    <location>
        <begin position="78"/>
        <end position="135"/>
    </location>
</feature>
<accession>A0A3Q0JH52</accession>
<feature type="compositionally biased region" description="Basic residues" evidence="1">
    <location>
        <begin position="83"/>
        <end position="109"/>
    </location>
</feature>
<dbReference type="Proteomes" id="UP000079169">
    <property type="component" value="Unplaced"/>
</dbReference>
<dbReference type="KEGG" id="dci:103518973"/>
<feature type="compositionally biased region" description="Basic and acidic residues" evidence="1">
    <location>
        <begin position="287"/>
        <end position="303"/>
    </location>
</feature>
<sequence>MAGSVQGNGLANRTYNPSSSSTNLMGIFDSVTAAAQPQKPTESEYDMRVTQFLEQTKGDNDYEEKVRKFLEETAKWKKEQRIKEKKKRKKEKKSKEKLKKKKREEKRKRKLEEKKLKEQANEFRAKTGLAALGVSELQSIQSKISEFYSRMNKPPSPTPVKKKDSVEKPSKKPKLDHSSSSSDEATGGDKSPPRASKTGASNVKRSSNSKRAETPQGKQATRPRSRSSSGDRKKVDIFADSPSPQSKDRTEALSGSKFKMQINSNKIKKDTKTEKEVWSNDEDGEDDRDRDGRHYNEKKKERSPPPPKVMNVGVDKLSGWP</sequence>
<dbReference type="PaxDb" id="121845-A0A3Q0JH52"/>
<name>A0A3Q0JH52_DIACI</name>
<dbReference type="AlphaFoldDB" id="A0A3Q0JH52"/>
<evidence type="ECO:0000256" key="1">
    <source>
        <dbReference type="SAM" id="MobiDB-lite"/>
    </source>
</evidence>